<evidence type="ECO:0000256" key="3">
    <source>
        <dbReference type="ARBA" id="ARBA00022801"/>
    </source>
</evidence>
<keyword evidence="6" id="KW-0175">Coiled coil</keyword>
<dbReference type="Proteomes" id="UP001157946">
    <property type="component" value="Unassembled WGS sequence"/>
</dbReference>
<evidence type="ECO:0000259" key="7">
    <source>
        <dbReference type="Pfam" id="PF13086"/>
    </source>
</evidence>
<evidence type="ECO:0000259" key="8">
    <source>
        <dbReference type="Pfam" id="PF13087"/>
    </source>
</evidence>
<name>A0AA45WJ79_9BACL</name>
<keyword evidence="4 9" id="KW-0347">Helicase</keyword>
<dbReference type="RefSeq" id="WP_102991722.1">
    <property type="nucleotide sequence ID" value="NZ_FXTU01000001.1"/>
</dbReference>
<dbReference type="CDD" id="cd18808">
    <property type="entry name" value="SF1_C_Upf1"/>
    <property type="match status" value="1"/>
</dbReference>
<feature type="coiled-coil region" evidence="6">
    <location>
        <begin position="534"/>
        <end position="561"/>
    </location>
</feature>
<protein>
    <submittedName>
        <fullName evidence="9">Superfamily I DNA and/or RNA helicase</fullName>
    </submittedName>
</protein>
<comment type="caution">
    <text evidence="9">The sequence shown here is derived from an EMBL/GenBank/DDBJ whole genome shotgun (WGS) entry which is preliminary data.</text>
</comment>
<dbReference type="InterPro" id="IPR041677">
    <property type="entry name" value="DNA2/NAM7_AAA_11"/>
</dbReference>
<keyword evidence="10" id="KW-1185">Reference proteome</keyword>
<feature type="domain" description="DNA2/NAM7 helicase helicase" evidence="7">
    <location>
        <begin position="237"/>
        <end position="322"/>
    </location>
</feature>
<sequence length="1061" mass="123720">MLKKANLLRYYWRSFRDENLQSFKLGEGVGVGFEELKKGQLSIKAMEKVNQLAQLLEGEKEYHVCPIVLQHEQDSYNRILPLFIPAKINDGKLMPIPHRPPYIARDHLEPNSKNKPTIGTVDQVDKYTQMHPYSGECDWNTTWNYAESLFKEITGKTIGTFQEKHYKRNERSWIFPIKEKNISKSMLALYQDLLSKKRFPLLLQNYLSLDEQVKVPLLSRAMYMDRHLGQMNGSFPLSEGQRESLQHLLSIEHGEILAVNGPPGTGKTTLIQNIVASLWVEAAVQQQEPPIIVTASTNNQAVKNVLDSFEKEVWENKTKETNWTKKIKKLQGRWIEGLKSYGLFFPSSEEMNKLSQNGHNYQVVRWNAEHFMDDLENICQSNKFTTLKKKFVEHYNRYAGESVNSVWEVKERIYGELCSTYQDILDALSLAKKLERSADLLRKRFAGSDEVLSSSRREWEEELEIRRDSVEEAEKLMQICKNHRVNEPRIWKLYGLFSTSYVERKREERNQTFLRVIKKQLPFRITSLSMAEIMNKIESHYGQLTDEYKRINDQLVQAEALIQDLYEGKKEYKRWCERFGIEYNDDQPDFRRVLQDLDTTLRYQAFLLATHYWEAKWLEEMEDKRKYKVRTEKPLSAVEQKMVSYRRYAKLTPCFVFTLHMLPQILQVNQGYLQSNQRKQENETAWLYECIDLLILDEAGQIAPHIAAPAFAFAKKALVIGDTLQLEPITNLTPSVDLGNLKAFKVIQRFDQQKDIEETGATVAKGNVMKIAQRRCKYQKNELAGGLFLAEHRRCVDEIIEYCNLLAYNGKLIPSRRPYEKNYEMLPHMGYANIEGELEKKGKSKFNVIEAEAIVVWLDKNKKIILDRANRGKKHKRELKDVIGIVTPFKFQETLIRAYLKEFDMDDITVGTLHALQGAERDIILFSATDTPTRSEAFYDKGVNMLNVAVSRAKDSFIIFANWNQFGKVKGTPSHFLRKYIEESNENDTKVWEQKKEEWTGELFGKMAIKRTMKSEDWDKGEHQIIQQIVHVYENKGQIILNRDSGNLTVTQNVTNISREG</sequence>
<dbReference type="AlphaFoldDB" id="A0AA45WJ79"/>
<dbReference type="GO" id="GO:0005524">
    <property type="term" value="F:ATP binding"/>
    <property type="evidence" value="ECO:0007669"/>
    <property type="project" value="UniProtKB-KW"/>
</dbReference>
<evidence type="ECO:0000256" key="5">
    <source>
        <dbReference type="ARBA" id="ARBA00022840"/>
    </source>
</evidence>
<keyword evidence="3" id="KW-0378">Hydrolase</keyword>
<dbReference type="GO" id="GO:0016787">
    <property type="term" value="F:hydrolase activity"/>
    <property type="evidence" value="ECO:0007669"/>
    <property type="project" value="UniProtKB-KW"/>
</dbReference>
<evidence type="ECO:0000313" key="9">
    <source>
        <dbReference type="EMBL" id="SMP02439.1"/>
    </source>
</evidence>
<keyword evidence="2" id="KW-0547">Nucleotide-binding</keyword>
<dbReference type="PANTHER" id="PTHR43788">
    <property type="entry name" value="DNA2/NAM7 HELICASE FAMILY MEMBER"/>
    <property type="match status" value="1"/>
</dbReference>
<evidence type="ECO:0000256" key="6">
    <source>
        <dbReference type="SAM" id="Coils"/>
    </source>
</evidence>
<dbReference type="InterPro" id="IPR050534">
    <property type="entry name" value="Coronavir_polyprotein_1ab"/>
</dbReference>
<dbReference type="InterPro" id="IPR047187">
    <property type="entry name" value="SF1_C_Upf1"/>
</dbReference>
<dbReference type="SUPFAM" id="SSF52540">
    <property type="entry name" value="P-loop containing nucleoside triphosphate hydrolases"/>
    <property type="match status" value="1"/>
</dbReference>
<dbReference type="Pfam" id="PF13086">
    <property type="entry name" value="AAA_11"/>
    <property type="match status" value="1"/>
</dbReference>
<accession>A0AA45WJ79</accession>
<dbReference type="InterPro" id="IPR041679">
    <property type="entry name" value="DNA2/NAM7-like_C"/>
</dbReference>
<feature type="domain" description="DNA2/NAM7 helicase-like C-terminal" evidence="8">
    <location>
        <begin position="787"/>
        <end position="962"/>
    </location>
</feature>
<dbReference type="EMBL" id="FXTU01000001">
    <property type="protein sequence ID" value="SMP02439.1"/>
    <property type="molecule type" value="Genomic_DNA"/>
</dbReference>
<evidence type="ECO:0000256" key="1">
    <source>
        <dbReference type="ARBA" id="ARBA00007913"/>
    </source>
</evidence>
<gene>
    <name evidence="9" type="ORF">SAMN06265361_101343</name>
</gene>
<reference evidence="9" key="1">
    <citation type="submission" date="2017-05" db="EMBL/GenBank/DDBJ databases">
        <authorList>
            <person name="Varghese N."/>
            <person name="Submissions S."/>
        </authorList>
    </citation>
    <scope>NUCLEOTIDE SEQUENCE</scope>
    <source>
        <strain evidence="9">DSM 45262</strain>
    </source>
</reference>
<evidence type="ECO:0000256" key="4">
    <source>
        <dbReference type="ARBA" id="ARBA00022806"/>
    </source>
</evidence>
<dbReference type="GO" id="GO:0043139">
    <property type="term" value="F:5'-3' DNA helicase activity"/>
    <property type="evidence" value="ECO:0007669"/>
    <property type="project" value="TreeGrafter"/>
</dbReference>
<proteinExistence type="inferred from homology"/>
<keyword evidence="5" id="KW-0067">ATP-binding</keyword>
<dbReference type="Pfam" id="PF13087">
    <property type="entry name" value="AAA_12"/>
    <property type="match status" value="1"/>
</dbReference>
<dbReference type="PANTHER" id="PTHR43788:SF8">
    <property type="entry name" value="DNA-BINDING PROTEIN SMUBP-2"/>
    <property type="match status" value="1"/>
</dbReference>
<organism evidence="9 10">
    <name type="scientific">Laceyella tengchongensis</name>
    <dbReference type="NCBI Taxonomy" id="574699"/>
    <lineage>
        <taxon>Bacteria</taxon>
        <taxon>Bacillati</taxon>
        <taxon>Bacillota</taxon>
        <taxon>Bacilli</taxon>
        <taxon>Bacillales</taxon>
        <taxon>Thermoactinomycetaceae</taxon>
        <taxon>Laceyella</taxon>
    </lineage>
</organism>
<dbReference type="Gene3D" id="3.40.50.300">
    <property type="entry name" value="P-loop containing nucleotide triphosphate hydrolases"/>
    <property type="match status" value="3"/>
</dbReference>
<comment type="similarity">
    <text evidence="1">Belongs to the DNA2/NAM7 helicase family.</text>
</comment>
<evidence type="ECO:0000256" key="2">
    <source>
        <dbReference type="ARBA" id="ARBA00022741"/>
    </source>
</evidence>
<dbReference type="InterPro" id="IPR027417">
    <property type="entry name" value="P-loop_NTPase"/>
</dbReference>
<evidence type="ECO:0000313" key="10">
    <source>
        <dbReference type="Proteomes" id="UP001157946"/>
    </source>
</evidence>